<comment type="catalytic activity">
    <reaction evidence="1">
        <text>S-ubiquitinyl-[E2 ubiquitin-conjugating enzyme]-L-cysteine + [acceptor protein]-L-lysine = [E2 ubiquitin-conjugating enzyme]-L-cysteine + N(6)-ubiquitinyl-[acceptor protein]-L-lysine.</text>
        <dbReference type="EC" id="2.3.2.27"/>
    </reaction>
</comment>
<evidence type="ECO:0000256" key="8">
    <source>
        <dbReference type="ARBA" id="ARBA00022771"/>
    </source>
</evidence>
<dbReference type="CDD" id="cd16681">
    <property type="entry name" value="RING-H2_RNF111"/>
    <property type="match status" value="1"/>
</dbReference>
<evidence type="ECO:0000256" key="4">
    <source>
        <dbReference type="ARBA" id="ARBA00012483"/>
    </source>
</evidence>
<dbReference type="InterPro" id="IPR029306">
    <property type="entry name" value="RNF111_N"/>
</dbReference>
<dbReference type="EC" id="2.3.2.27" evidence="4"/>
<feature type="compositionally biased region" description="Basic residues" evidence="13">
    <location>
        <begin position="227"/>
        <end position="237"/>
    </location>
</feature>
<evidence type="ECO:0000313" key="16">
    <source>
        <dbReference type="RefSeq" id="XP_031442832.1"/>
    </source>
</evidence>
<feature type="compositionally biased region" description="Acidic residues" evidence="13">
    <location>
        <begin position="973"/>
        <end position="983"/>
    </location>
</feature>
<evidence type="ECO:0000256" key="5">
    <source>
        <dbReference type="ARBA" id="ARBA00022473"/>
    </source>
</evidence>
<dbReference type="InterPro" id="IPR045191">
    <property type="entry name" value="MBR1/2-like"/>
</dbReference>
<dbReference type="Proteomes" id="UP000515152">
    <property type="component" value="Chromosome 20"/>
</dbReference>
<reference evidence="16" key="1">
    <citation type="submission" date="2025-08" db="UniProtKB">
        <authorList>
            <consortium name="RefSeq"/>
        </authorList>
    </citation>
    <scope>IDENTIFICATION</scope>
</reference>
<evidence type="ECO:0000256" key="3">
    <source>
        <dbReference type="ARBA" id="ARBA00007622"/>
    </source>
</evidence>
<sequence length="1039" mass="111483">MKSEVPAGGAAQRKSEGPLKSPLLAPPEPMDTTTKSFPADVDMLGGKAGSEFSPLCAPPPAEEEAHHRPLRDAEHECDRDRGLPGRKKRKSQQAGPSDCSALLKAPAPPQLPPPRVPPAVLEGRSEEDRHPESSLSDCASSHSSSLRFGDSDTLSTDEEGEGPRAPSVAGSGGSTHTHTHTHGAHTRSQPPPAPPPIARTRASRSQKWPPRVEPEAVLLKRPCLSSRRPHPHRKRLVKGGGSGGAQRTSKQKERLLLQRKKQRESFVRRKYALLQSSSSSSDELSADSTPSSSEHDDDVYLDVSSTQSSAANGSAGVLDEDVVVIEATPAPPVPASEEINVTSTDSEVEIVTVGDSFRGRSVGGHGRMLWGPSCSQSRGPEGRNRHRLSTVIQPLRQSQGEVVDLTVDEDDISVVATTSEGVHTQAVSSSSSSSSSFSSSLRVSTSEPLHEAPGPSGSCPPDSTPGGPPSSTSMATATEDDRRGSSSLSGESGGVAMPRLPSCCPQHSPCGGPSPGHMTLGHAHPGCMQGGASQQAGAQHSHAPHSHAPHSHAPHSHHFHHHHHHVAPPPPMAFGEGACPLERPQAQHPACSTGGNQYHDQTLPVDLSSSAVRGGGVAGSGFHGTSAFDPCCPGSTSRPPPFGSQSAGGGGAEPFSPALVAQSQTQPQLSSCRHYVHPSYGPLARSLHHQSSASCPHSHGNPPPPPQPPPQGDYVIPHPVHAFHAPPAPAAALPAHLPGTSGAPLAQHLAPVPGPDHGALPHHLPPVLGPQVPRLHQHDMLQRMEAQRRRMMQNPTRAHERPPPHPHRMHPNYGHGHHIHVPQTMSSHPRQPDQRTTWELGIETGVTVAPYPSGHLHTHIPHYHHAPPRLHHFPMPFMHTGMSEMPYPHIRYISSRMTGFGRTYEDLLRIEDRLSTVNRGASQGTIERCTYPHKYKKKLGKTDIEEELSPKTRSSIGKNMQATSTSRKLHEKEDEEEEPEEDTEEKCTICLSILEEGEDVRRLPCMHLFHQLCVDQWLLTNKKCPICRVDIEAQLSSES</sequence>
<accession>A0A6P8H588</accession>
<gene>
    <name evidence="16" type="primary">rnf111</name>
</gene>
<feature type="region of interest" description="Disordered" evidence="13">
    <location>
        <begin position="515"/>
        <end position="597"/>
    </location>
</feature>
<feature type="compositionally biased region" description="Basic and acidic residues" evidence="13">
    <location>
        <begin position="63"/>
        <end position="83"/>
    </location>
</feature>
<feature type="region of interest" description="Disordered" evidence="13">
    <location>
        <begin position="631"/>
        <end position="768"/>
    </location>
</feature>
<proteinExistence type="inferred from homology"/>
<dbReference type="GO" id="GO:0016605">
    <property type="term" value="C:PML body"/>
    <property type="evidence" value="ECO:0007669"/>
    <property type="project" value="UniProtKB-SubCell"/>
</dbReference>
<protein>
    <recommendedName>
        <fullName evidence="4">RING-type E3 ubiquitin transferase</fullName>
        <ecNumber evidence="4">2.3.2.27</ecNumber>
    </recommendedName>
</protein>
<evidence type="ECO:0000256" key="13">
    <source>
        <dbReference type="SAM" id="MobiDB-lite"/>
    </source>
</evidence>
<dbReference type="PANTHER" id="PTHR22937">
    <property type="entry name" value="E3 UBIQUITIN-PROTEIN LIGASE RNF165"/>
    <property type="match status" value="1"/>
</dbReference>
<feature type="compositionally biased region" description="Pro residues" evidence="13">
    <location>
        <begin position="701"/>
        <end position="711"/>
    </location>
</feature>
<comment type="subcellular location">
    <subcellularLocation>
        <location evidence="2">Nucleus</location>
        <location evidence="2">PML body</location>
    </subcellularLocation>
</comment>
<feature type="compositionally biased region" description="Low complexity" evidence="13">
    <location>
        <begin position="530"/>
        <end position="541"/>
    </location>
</feature>
<feature type="compositionally biased region" description="Pro residues" evidence="13">
    <location>
        <begin position="106"/>
        <end position="117"/>
    </location>
</feature>
<keyword evidence="15" id="KW-1185">Reference proteome</keyword>
<evidence type="ECO:0000256" key="9">
    <source>
        <dbReference type="ARBA" id="ARBA00022786"/>
    </source>
</evidence>
<feature type="compositionally biased region" description="Polar residues" evidence="13">
    <location>
        <begin position="661"/>
        <end position="671"/>
    </location>
</feature>
<dbReference type="GO" id="GO:0061630">
    <property type="term" value="F:ubiquitin protein ligase activity"/>
    <property type="evidence" value="ECO:0007669"/>
    <property type="project" value="UniProtKB-EC"/>
</dbReference>
<dbReference type="KEGG" id="char:105910359"/>
<dbReference type="PANTHER" id="PTHR22937:SF65">
    <property type="entry name" value="E3 UBIQUITIN-PROTEIN LIGASE ARK2C"/>
    <property type="match status" value="1"/>
</dbReference>
<feature type="region of interest" description="Disordered" evidence="13">
    <location>
        <begin position="421"/>
        <end position="494"/>
    </location>
</feature>
<keyword evidence="10" id="KW-0862">Zinc</keyword>
<dbReference type="Gene3D" id="3.30.40.10">
    <property type="entry name" value="Zinc/RING finger domain, C3HC4 (zinc finger)"/>
    <property type="match status" value="1"/>
</dbReference>
<evidence type="ECO:0000256" key="1">
    <source>
        <dbReference type="ARBA" id="ARBA00000900"/>
    </source>
</evidence>
<dbReference type="InterPro" id="IPR013083">
    <property type="entry name" value="Znf_RING/FYVE/PHD"/>
</dbReference>
<keyword evidence="8 12" id="KW-0863">Zinc-finger</keyword>
<dbReference type="AlphaFoldDB" id="A0A6P8H588"/>
<evidence type="ECO:0000256" key="6">
    <source>
        <dbReference type="ARBA" id="ARBA00022679"/>
    </source>
</evidence>
<evidence type="ECO:0000256" key="7">
    <source>
        <dbReference type="ARBA" id="ARBA00022723"/>
    </source>
</evidence>
<evidence type="ECO:0000256" key="11">
    <source>
        <dbReference type="ARBA" id="ARBA00023242"/>
    </source>
</evidence>
<dbReference type="PROSITE" id="PS50089">
    <property type="entry name" value="ZF_RING_2"/>
    <property type="match status" value="1"/>
</dbReference>
<keyword evidence="6" id="KW-0808">Transferase</keyword>
<dbReference type="FunFam" id="3.30.40.10:FF:000058">
    <property type="entry name" value="E3 ubiquitin-protein ligase Arkadia isoform X4"/>
    <property type="match status" value="1"/>
</dbReference>
<dbReference type="GeneID" id="105910359"/>
<dbReference type="SMART" id="SM00184">
    <property type="entry name" value="RING"/>
    <property type="match status" value="1"/>
</dbReference>
<organism evidence="15 16">
    <name type="scientific">Clupea harengus</name>
    <name type="common">Atlantic herring</name>
    <dbReference type="NCBI Taxonomy" id="7950"/>
    <lineage>
        <taxon>Eukaryota</taxon>
        <taxon>Metazoa</taxon>
        <taxon>Chordata</taxon>
        <taxon>Craniata</taxon>
        <taxon>Vertebrata</taxon>
        <taxon>Euteleostomi</taxon>
        <taxon>Actinopterygii</taxon>
        <taxon>Neopterygii</taxon>
        <taxon>Teleostei</taxon>
        <taxon>Clupei</taxon>
        <taxon>Clupeiformes</taxon>
        <taxon>Clupeoidei</taxon>
        <taxon>Clupeidae</taxon>
        <taxon>Clupea</taxon>
    </lineage>
</organism>
<feature type="compositionally biased region" description="Low complexity" evidence="13">
    <location>
        <begin position="133"/>
        <end position="145"/>
    </location>
</feature>
<keyword evidence="7" id="KW-0479">Metal-binding</keyword>
<dbReference type="RefSeq" id="XP_031442832.1">
    <property type="nucleotide sequence ID" value="XM_031586972.2"/>
</dbReference>
<feature type="region of interest" description="Disordered" evidence="13">
    <location>
        <begin position="1"/>
        <end position="298"/>
    </location>
</feature>
<keyword evidence="5" id="KW-0217">Developmental protein</keyword>
<feature type="compositionally biased region" description="Low complexity" evidence="13">
    <location>
        <begin position="428"/>
        <end position="440"/>
    </location>
</feature>
<dbReference type="OrthoDB" id="8062037at2759"/>
<dbReference type="GO" id="GO:0008270">
    <property type="term" value="F:zinc ion binding"/>
    <property type="evidence" value="ECO:0007669"/>
    <property type="project" value="UniProtKB-KW"/>
</dbReference>
<feature type="compositionally biased region" description="Low complexity" evidence="13">
    <location>
        <begin position="276"/>
        <end position="292"/>
    </location>
</feature>
<feature type="region of interest" description="Disordered" evidence="13">
    <location>
        <begin position="942"/>
        <end position="983"/>
    </location>
</feature>
<dbReference type="SUPFAM" id="SSF57850">
    <property type="entry name" value="RING/U-box"/>
    <property type="match status" value="1"/>
</dbReference>
<feature type="compositionally biased region" description="Basic and acidic residues" evidence="13">
    <location>
        <begin position="123"/>
        <end position="132"/>
    </location>
</feature>
<evidence type="ECO:0000256" key="10">
    <source>
        <dbReference type="ARBA" id="ARBA00022833"/>
    </source>
</evidence>
<feature type="compositionally biased region" description="Basic residues" evidence="13">
    <location>
        <begin position="542"/>
        <end position="566"/>
    </location>
</feature>
<evidence type="ECO:0000313" key="15">
    <source>
        <dbReference type="Proteomes" id="UP000515152"/>
    </source>
</evidence>
<feature type="compositionally biased region" description="Polar residues" evidence="13">
    <location>
        <begin position="951"/>
        <end position="966"/>
    </location>
</feature>
<evidence type="ECO:0000256" key="12">
    <source>
        <dbReference type="PROSITE-ProRule" id="PRU00175"/>
    </source>
</evidence>
<keyword evidence="11" id="KW-0539">Nucleus</keyword>
<dbReference type="CTD" id="54778"/>
<keyword evidence="9" id="KW-0833">Ubl conjugation pathway</keyword>
<dbReference type="InterPro" id="IPR001841">
    <property type="entry name" value="Znf_RING"/>
</dbReference>
<name>A0A6P8H588_CLUHA</name>
<evidence type="ECO:0000259" key="14">
    <source>
        <dbReference type="PROSITE" id="PS50089"/>
    </source>
</evidence>
<feature type="compositionally biased region" description="Low complexity" evidence="13">
    <location>
        <begin position="717"/>
        <end position="738"/>
    </location>
</feature>
<feature type="domain" description="RING-type" evidence="14">
    <location>
        <begin position="987"/>
        <end position="1028"/>
    </location>
</feature>
<evidence type="ECO:0000256" key="2">
    <source>
        <dbReference type="ARBA" id="ARBA00004322"/>
    </source>
</evidence>
<comment type="similarity">
    <text evidence="3">Belongs to the Arkadia family.</text>
</comment>
<dbReference type="Pfam" id="PF15303">
    <property type="entry name" value="RNF111_N"/>
    <property type="match status" value="1"/>
</dbReference>
<dbReference type="Pfam" id="PF13639">
    <property type="entry name" value="zf-RING_2"/>
    <property type="match status" value="1"/>
</dbReference>